<comment type="similarity">
    <text evidence="1">Belongs to the transposase IS21/IS408/IS1162 family.</text>
</comment>
<gene>
    <name evidence="3" type="ORF">EV667_4155</name>
</gene>
<dbReference type="GO" id="GO:0015074">
    <property type="term" value="P:DNA integration"/>
    <property type="evidence" value="ECO:0007669"/>
    <property type="project" value="InterPro"/>
</dbReference>
<name>A0A4R1HG40_ANCAQ</name>
<dbReference type="PANTHER" id="PTHR35004:SF7">
    <property type="entry name" value="INTEGRASE PROTEIN"/>
    <property type="match status" value="1"/>
</dbReference>
<dbReference type="NCBIfam" id="NF033546">
    <property type="entry name" value="transpos_IS21"/>
    <property type="match status" value="1"/>
</dbReference>
<sequence>MKTPDDVSAMVRLKGLGWGAKRIAAELGCSKNTVKRWLQYGDWRPCVTPSRSKKLDGLSDFLAERFRRHAGNADVIRQELAAEKRIHVSLRTVERTVAPLRRELVAAARATVRFETRPGVQLQIDFGERRVEIGGVATKVFFFVATLGYSRRLHVRAFGHEKQESWFAGMESAFLAFGGVPREVLLDNARALILHHDPASREVVLHPRLHAFAKHWGFRVRACAPYRARTKGKDERGVGYVKKNAIAGRSFASFAEMEAHLEAWTREIADRRIHGTTGEAPADRFARDEKKALRPLAGTPPFTTARDLMRRVGSDCAVAVDGNAYSVPWRLIGEEVRVTVGNAIVRVHHSGREVAVHGELKGRHGRVVDDAHLAGLVGAKDRPVPTAVDVMAATVNVPLPIPALLRPLAEYEAAAGGSF</sequence>
<dbReference type="SUPFAM" id="SSF46689">
    <property type="entry name" value="Homeodomain-like"/>
    <property type="match status" value="1"/>
</dbReference>
<feature type="domain" description="Integrase catalytic" evidence="2">
    <location>
        <begin position="114"/>
        <end position="289"/>
    </location>
</feature>
<evidence type="ECO:0000313" key="4">
    <source>
        <dbReference type="Proteomes" id="UP000295030"/>
    </source>
</evidence>
<evidence type="ECO:0000256" key="1">
    <source>
        <dbReference type="ARBA" id="ARBA00009277"/>
    </source>
</evidence>
<dbReference type="InterPro" id="IPR001584">
    <property type="entry name" value="Integrase_cat-core"/>
</dbReference>
<dbReference type="Proteomes" id="UP000295030">
    <property type="component" value="Unassembled WGS sequence"/>
</dbReference>
<dbReference type="InterPro" id="IPR054353">
    <property type="entry name" value="IstA-like_C"/>
</dbReference>
<organism evidence="3 4">
    <name type="scientific">Ancylobacter aquaticus</name>
    <dbReference type="NCBI Taxonomy" id="100"/>
    <lineage>
        <taxon>Bacteria</taxon>
        <taxon>Pseudomonadati</taxon>
        <taxon>Pseudomonadota</taxon>
        <taxon>Alphaproteobacteria</taxon>
        <taxon>Hyphomicrobiales</taxon>
        <taxon>Xanthobacteraceae</taxon>
        <taxon>Ancylobacter</taxon>
    </lineage>
</organism>
<accession>A0A4R1HG40</accession>
<dbReference type="Gene3D" id="3.30.420.10">
    <property type="entry name" value="Ribonuclease H-like superfamily/Ribonuclease H"/>
    <property type="match status" value="1"/>
</dbReference>
<protein>
    <submittedName>
        <fullName evidence="3">Transposase</fullName>
    </submittedName>
</protein>
<dbReference type="Pfam" id="PF22483">
    <property type="entry name" value="Mu-transpos_C_2"/>
    <property type="match status" value="1"/>
</dbReference>
<dbReference type="PANTHER" id="PTHR35004">
    <property type="entry name" value="TRANSPOSASE RV3428C-RELATED"/>
    <property type="match status" value="1"/>
</dbReference>
<dbReference type="OrthoDB" id="2065409at2"/>
<reference evidence="3 4" key="1">
    <citation type="submission" date="2019-03" db="EMBL/GenBank/DDBJ databases">
        <title>Genomic Encyclopedia of Type Strains, Phase IV (KMG-IV): sequencing the most valuable type-strain genomes for metagenomic binning, comparative biology and taxonomic classification.</title>
        <authorList>
            <person name="Goeker M."/>
        </authorList>
    </citation>
    <scope>NUCLEOTIDE SEQUENCE [LARGE SCALE GENOMIC DNA]</scope>
    <source>
        <strain evidence="3 4">DSM 101</strain>
    </source>
</reference>
<dbReference type="GO" id="GO:0003676">
    <property type="term" value="F:nucleic acid binding"/>
    <property type="evidence" value="ECO:0007669"/>
    <property type="project" value="InterPro"/>
</dbReference>
<dbReference type="AlphaFoldDB" id="A0A4R1HG40"/>
<dbReference type="EMBL" id="SMFY01000005">
    <property type="protein sequence ID" value="TCK19703.1"/>
    <property type="molecule type" value="Genomic_DNA"/>
</dbReference>
<evidence type="ECO:0000259" key="2">
    <source>
        <dbReference type="PROSITE" id="PS50994"/>
    </source>
</evidence>
<dbReference type="SUPFAM" id="SSF53098">
    <property type="entry name" value="Ribonuclease H-like"/>
    <property type="match status" value="1"/>
</dbReference>
<comment type="caution">
    <text evidence="3">The sequence shown here is derived from an EMBL/GenBank/DDBJ whole genome shotgun (WGS) entry which is preliminary data.</text>
</comment>
<dbReference type="InterPro" id="IPR012337">
    <property type="entry name" value="RNaseH-like_sf"/>
</dbReference>
<dbReference type="Pfam" id="PF00665">
    <property type="entry name" value="rve"/>
    <property type="match status" value="1"/>
</dbReference>
<dbReference type="PROSITE" id="PS50994">
    <property type="entry name" value="INTEGRASE"/>
    <property type="match status" value="1"/>
</dbReference>
<dbReference type="InterPro" id="IPR036397">
    <property type="entry name" value="RNaseH_sf"/>
</dbReference>
<proteinExistence type="inferred from homology"/>
<keyword evidence="4" id="KW-1185">Reference proteome</keyword>
<dbReference type="InterPro" id="IPR009057">
    <property type="entry name" value="Homeodomain-like_sf"/>
</dbReference>
<evidence type="ECO:0000313" key="3">
    <source>
        <dbReference type="EMBL" id="TCK19703.1"/>
    </source>
</evidence>